<proteinExistence type="predicted"/>
<accession>A0ABU0NIY0</accession>
<comment type="caution">
    <text evidence="2">The sequence shown here is derived from an EMBL/GenBank/DDBJ whole genome shotgun (WGS) entry which is preliminary data.</text>
</comment>
<organism evidence="2 3">
    <name type="scientific">Streptomyces rishiriensis</name>
    <dbReference type="NCBI Taxonomy" id="68264"/>
    <lineage>
        <taxon>Bacteria</taxon>
        <taxon>Bacillati</taxon>
        <taxon>Actinomycetota</taxon>
        <taxon>Actinomycetes</taxon>
        <taxon>Kitasatosporales</taxon>
        <taxon>Streptomycetaceae</taxon>
        <taxon>Streptomyces</taxon>
    </lineage>
</organism>
<evidence type="ECO:0000256" key="1">
    <source>
        <dbReference type="SAM" id="MobiDB-lite"/>
    </source>
</evidence>
<evidence type="ECO:0000313" key="3">
    <source>
        <dbReference type="Proteomes" id="UP001230654"/>
    </source>
</evidence>
<reference evidence="2 3" key="1">
    <citation type="submission" date="2023-07" db="EMBL/GenBank/DDBJ databases">
        <title>Comparative genomics of wheat-associated soil bacteria to identify genetic determinants of phenazine resistance.</title>
        <authorList>
            <person name="Mouncey N."/>
        </authorList>
    </citation>
    <scope>NUCLEOTIDE SEQUENCE [LARGE SCALE GENOMIC DNA]</scope>
    <source>
        <strain evidence="2 3">B2I6</strain>
    </source>
</reference>
<keyword evidence="3" id="KW-1185">Reference proteome</keyword>
<gene>
    <name evidence="2" type="ORF">QF030_000770</name>
</gene>
<evidence type="ECO:0000313" key="2">
    <source>
        <dbReference type="EMBL" id="MDQ0578592.1"/>
    </source>
</evidence>
<name>A0ABU0NIY0_STRRH</name>
<protein>
    <submittedName>
        <fullName evidence="2">Uncharacterized protein</fullName>
    </submittedName>
</protein>
<feature type="region of interest" description="Disordered" evidence="1">
    <location>
        <begin position="47"/>
        <end position="66"/>
    </location>
</feature>
<dbReference type="RefSeq" id="WP_307161191.1">
    <property type="nucleotide sequence ID" value="NZ_JAUSWV010000002.1"/>
</dbReference>
<dbReference type="Proteomes" id="UP001230654">
    <property type="component" value="Unassembled WGS sequence"/>
</dbReference>
<dbReference type="EMBL" id="JAUSWV010000002">
    <property type="protein sequence ID" value="MDQ0578592.1"/>
    <property type="molecule type" value="Genomic_DNA"/>
</dbReference>
<sequence length="66" mass="7421">MQRHETEPVPVALPGHRFVMTPHRYVVCGSGPDAPATVEEWRRYEVLAEGPGRESPARRSPDPTRT</sequence>